<name>A0ABU0AJK3_9BACI</name>
<accession>A0ABU0AJK3</accession>
<protein>
    <submittedName>
        <fullName evidence="3">Uncharacterized protein YndB with AHSA1/START domain</fullName>
    </submittedName>
</protein>
<sequence length="173" mass="19843">MTSTLNERAIKKKVNIYAPKSLVWLAWIDSARVAEWFAPEAVIEAKEGGAYELFFIPGNKQEMNTKGCKIIKMATENELQFTWRGPDPFNELMNAENDLTVVQVSLEKIDESTTSVHINHTGFKNDDNWSEAFKWHEMAWSGVLKSLKENLKKAKEIYAASLKELFLIERQVC</sequence>
<dbReference type="EMBL" id="JAUSUB010000014">
    <property type="protein sequence ID" value="MDQ0271427.1"/>
    <property type="molecule type" value="Genomic_DNA"/>
</dbReference>
<dbReference type="SUPFAM" id="SSF55961">
    <property type="entry name" value="Bet v1-like"/>
    <property type="match status" value="1"/>
</dbReference>
<dbReference type="CDD" id="cd07814">
    <property type="entry name" value="SRPBCC_CalC_Aha1-like"/>
    <property type="match status" value="1"/>
</dbReference>
<gene>
    <name evidence="3" type="ORF">J2S17_003315</name>
</gene>
<dbReference type="Gene3D" id="3.30.530.20">
    <property type="match status" value="1"/>
</dbReference>
<dbReference type="InterPro" id="IPR013538">
    <property type="entry name" value="ASHA1/2-like_C"/>
</dbReference>
<dbReference type="Pfam" id="PF08327">
    <property type="entry name" value="AHSA1"/>
    <property type="match status" value="1"/>
</dbReference>
<feature type="domain" description="Activator of Hsp90 ATPase homologue 1/2-like C-terminal" evidence="2">
    <location>
        <begin position="18"/>
        <end position="151"/>
    </location>
</feature>
<evidence type="ECO:0000256" key="1">
    <source>
        <dbReference type="ARBA" id="ARBA00006817"/>
    </source>
</evidence>
<proteinExistence type="inferred from homology"/>
<comment type="caution">
    <text evidence="3">The sequence shown here is derived from an EMBL/GenBank/DDBJ whole genome shotgun (WGS) entry which is preliminary data.</text>
</comment>
<evidence type="ECO:0000313" key="4">
    <source>
        <dbReference type="Proteomes" id="UP001238088"/>
    </source>
</evidence>
<organism evidence="3 4">
    <name type="scientific">Cytobacillus purgationiresistens</name>
    <dbReference type="NCBI Taxonomy" id="863449"/>
    <lineage>
        <taxon>Bacteria</taxon>
        <taxon>Bacillati</taxon>
        <taxon>Bacillota</taxon>
        <taxon>Bacilli</taxon>
        <taxon>Bacillales</taxon>
        <taxon>Bacillaceae</taxon>
        <taxon>Cytobacillus</taxon>
    </lineage>
</organism>
<dbReference type="Proteomes" id="UP001238088">
    <property type="component" value="Unassembled WGS sequence"/>
</dbReference>
<keyword evidence="4" id="KW-1185">Reference proteome</keyword>
<reference evidence="3 4" key="1">
    <citation type="submission" date="2023-07" db="EMBL/GenBank/DDBJ databases">
        <title>Genomic Encyclopedia of Type Strains, Phase IV (KMG-IV): sequencing the most valuable type-strain genomes for metagenomic binning, comparative biology and taxonomic classification.</title>
        <authorList>
            <person name="Goeker M."/>
        </authorList>
    </citation>
    <scope>NUCLEOTIDE SEQUENCE [LARGE SCALE GENOMIC DNA]</scope>
    <source>
        <strain evidence="3 4">DSM 23494</strain>
    </source>
</reference>
<comment type="similarity">
    <text evidence="1">Belongs to the AHA1 family.</text>
</comment>
<evidence type="ECO:0000313" key="3">
    <source>
        <dbReference type="EMBL" id="MDQ0271427.1"/>
    </source>
</evidence>
<dbReference type="RefSeq" id="WP_307476551.1">
    <property type="nucleotide sequence ID" value="NZ_JAUSUB010000014.1"/>
</dbReference>
<evidence type="ECO:0000259" key="2">
    <source>
        <dbReference type="Pfam" id="PF08327"/>
    </source>
</evidence>
<dbReference type="InterPro" id="IPR023393">
    <property type="entry name" value="START-like_dom_sf"/>
</dbReference>